<protein>
    <recommendedName>
        <fullName evidence="6">Protein DETOXIFICATION</fullName>
    </recommendedName>
    <alternativeName>
        <fullName evidence="6">Multidrug and toxic compound extrusion protein</fullName>
    </alternativeName>
</protein>
<gene>
    <name evidence="7" type="ORF">PIB30_039256</name>
</gene>
<keyword evidence="4 6" id="KW-1133">Transmembrane helix</keyword>
<dbReference type="Proteomes" id="UP001341840">
    <property type="component" value="Unassembled WGS sequence"/>
</dbReference>
<sequence length="485" mass="53307">MEAPLLGRDHHEEENDYLGVKSLKDAKIVIWNESVKLWKIALPVALSSLFQFLLMSSVNIYAGHIGDIVLSSVTVYNGVISTIYLCLLYGMATAVTTLCGQAYGAGQVQSTGIFVQKSWIALTITSIVLLPTHIYATQILVFLGQEKDIAKIAGDYALQVIPTMFSAAIGLPIQRFLQAQCKVNAIMFMSFVSLVIQNVLLYVFINAMDLGTTGLAMATNVTGWVFALALAIYASVWCKEGWNGLSWMAFSDLWAFIRLSLSVSVMTCLEQWQGNFIILLVGLLPNPVIALGSFSICMNILGIYDMLLYGVSIATSVRVSNTLGMSHPRAARYSLFVAMFESLFLGILFMIVIFFSKENIAIIFTNSEDMINAVGDLANVLALAITIRSASQVISGVATGCGWQVMVGYINFACYYIVGLTLGYFLGFIQHFGVKGLWGGTLSGSLIQILVLTIIIWRTNWTKQVEQTANRMQKWSPKGIRKEII</sequence>
<feature type="transmembrane region" description="Helical" evidence="6">
    <location>
        <begin position="40"/>
        <end position="62"/>
    </location>
</feature>
<evidence type="ECO:0000256" key="4">
    <source>
        <dbReference type="ARBA" id="ARBA00022989"/>
    </source>
</evidence>
<feature type="transmembrane region" description="Helical" evidence="6">
    <location>
        <begin position="333"/>
        <end position="355"/>
    </location>
</feature>
<dbReference type="InterPro" id="IPR045069">
    <property type="entry name" value="MATE_euk"/>
</dbReference>
<keyword evidence="5 6" id="KW-0472">Membrane</keyword>
<feature type="transmembrane region" description="Helical" evidence="6">
    <location>
        <begin position="413"/>
        <end position="432"/>
    </location>
</feature>
<dbReference type="InterPro" id="IPR002528">
    <property type="entry name" value="MATE_fam"/>
</dbReference>
<evidence type="ECO:0000313" key="8">
    <source>
        <dbReference type="Proteomes" id="UP001341840"/>
    </source>
</evidence>
<evidence type="ECO:0000256" key="1">
    <source>
        <dbReference type="ARBA" id="ARBA00004141"/>
    </source>
</evidence>
<dbReference type="EMBL" id="JASCZI010151241">
    <property type="protein sequence ID" value="MED6171265.1"/>
    <property type="molecule type" value="Genomic_DNA"/>
</dbReference>
<feature type="transmembrane region" description="Helical" evidence="6">
    <location>
        <begin position="217"/>
        <end position="236"/>
    </location>
</feature>
<proteinExistence type="inferred from homology"/>
<evidence type="ECO:0000313" key="7">
    <source>
        <dbReference type="EMBL" id="MED6171265.1"/>
    </source>
</evidence>
<evidence type="ECO:0000256" key="5">
    <source>
        <dbReference type="ARBA" id="ARBA00023136"/>
    </source>
</evidence>
<feature type="transmembrane region" description="Helical" evidence="6">
    <location>
        <begin position="74"/>
        <end position="98"/>
    </location>
</feature>
<feature type="transmembrane region" description="Helical" evidence="6">
    <location>
        <begin position="248"/>
        <end position="269"/>
    </location>
</feature>
<dbReference type="NCBIfam" id="TIGR00797">
    <property type="entry name" value="matE"/>
    <property type="match status" value="1"/>
</dbReference>
<keyword evidence="8" id="KW-1185">Reference proteome</keyword>
<name>A0ABU6VEW9_9FABA</name>
<evidence type="ECO:0000256" key="2">
    <source>
        <dbReference type="ARBA" id="ARBA00010199"/>
    </source>
</evidence>
<comment type="caution">
    <text evidence="7">The sequence shown here is derived from an EMBL/GenBank/DDBJ whole genome shotgun (WGS) entry which is preliminary data.</text>
</comment>
<feature type="transmembrane region" description="Helical" evidence="6">
    <location>
        <begin position="185"/>
        <end position="205"/>
    </location>
</feature>
<feature type="transmembrane region" description="Helical" evidence="6">
    <location>
        <begin position="276"/>
        <end position="301"/>
    </location>
</feature>
<keyword evidence="3 6" id="KW-0812">Transmembrane</keyword>
<comment type="similarity">
    <text evidence="2 6">Belongs to the multi antimicrobial extrusion (MATE) (TC 2.A.66.1) family.</text>
</comment>
<organism evidence="7 8">
    <name type="scientific">Stylosanthes scabra</name>
    <dbReference type="NCBI Taxonomy" id="79078"/>
    <lineage>
        <taxon>Eukaryota</taxon>
        <taxon>Viridiplantae</taxon>
        <taxon>Streptophyta</taxon>
        <taxon>Embryophyta</taxon>
        <taxon>Tracheophyta</taxon>
        <taxon>Spermatophyta</taxon>
        <taxon>Magnoliopsida</taxon>
        <taxon>eudicotyledons</taxon>
        <taxon>Gunneridae</taxon>
        <taxon>Pentapetalae</taxon>
        <taxon>rosids</taxon>
        <taxon>fabids</taxon>
        <taxon>Fabales</taxon>
        <taxon>Fabaceae</taxon>
        <taxon>Papilionoideae</taxon>
        <taxon>50 kb inversion clade</taxon>
        <taxon>dalbergioids sensu lato</taxon>
        <taxon>Dalbergieae</taxon>
        <taxon>Pterocarpus clade</taxon>
        <taxon>Stylosanthes</taxon>
    </lineage>
</organism>
<dbReference type="CDD" id="cd13132">
    <property type="entry name" value="MATE_eukaryotic"/>
    <property type="match status" value="1"/>
</dbReference>
<evidence type="ECO:0000256" key="6">
    <source>
        <dbReference type="RuleBase" id="RU004914"/>
    </source>
</evidence>
<feature type="transmembrane region" description="Helical" evidence="6">
    <location>
        <begin position="438"/>
        <end position="457"/>
    </location>
</feature>
<dbReference type="Pfam" id="PF01554">
    <property type="entry name" value="MatE"/>
    <property type="match status" value="2"/>
</dbReference>
<feature type="transmembrane region" description="Helical" evidence="6">
    <location>
        <begin position="118"/>
        <end position="144"/>
    </location>
</feature>
<dbReference type="PANTHER" id="PTHR11206">
    <property type="entry name" value="MULTIDRUG RESISTANCE PROTEIN"/>
    <property type="match status" value="1"/>
</dbReference>
<accession>A0ABU6VEW9</accession>
<comment type="subcellular location">
    <subcellularLocation>
        <location evidence="1">Membrane</location>
        <topology evidence="1">Multi-pass membrane protein</topology>
    </subcellularLocation>
</comment>
<reference evidence="7 8" key="1">
    <citation type="journal article" date="2023" name="Plants (Basel)">
        <title>Bridging the Gap: Combining Genomics and Transcriptomics Approaches to Understand Stylosanthes scabra, an Orphan Legume from the Brazilian Caatinga.</title>
        <authorList>
            <person name="Ferreira-Neto J.R.C."/>
            <person name="da Silva M.D."/>
            <person name="Binneck E."/>
            <person name="de Melo N.F."/>
            <person name="da Silva R.H."/>
            <person name="de Melo A.L.T.M."/>
            <person name="Pandolfi V."/>
            <person name="Bustamante F.O."/>
            <person name="Brasileiro-Vidal A.C."/>
            <person name="Benko-Iseppon A.M."/>
        </authorList>
    </citation>
    <scope>NUCLEOTIDE SEQUENCE [LARGE SCALE GENOMIC DNA]</scope>
    <source>
        <tissue evidence="7">Leaves</tissue>
    </source>
</reference>
<evidence type="ECO:0000256" key="3">
    <source>
        <dbReference type="ARBA" id="ARBA00022692"/>
    </source>
</evidence>